<evidence type="ECO:0000256" key="4">
    <source>
        <dbReference type="ARBA" id="ARBA00022833"/>
    </source>
</evidence>
<keyword evidence="11" id="KW-1185">Reference proteome</keyword>
<keyword evidence="3 8" id="KW-0479">Metal-binding</keyword>
<dbReference type="SMART" id="SM00829">
    <property type="entry name" value="PKS_ER"/>
    <property type="match status" value="1"/>
</dbReference>
<evidence type="ECO:0000256" key="3">
    <source>
        <dbReference type="ARBA" id="ARBA00022723"/>
    </source>
</evidence>
<name>A0A1A8XPP8_9RHOO</name>
<dbReference type="SUPFAM" id="SSF50129">
    <property type="entry name" value="GroES-like"/>
    <property type="match status" value="1"/>
</dbReference>
<dbReference type="PANTHER" id="PTHR42683">
    <property type="entry name" value="ALDEHYDE REDUCTASE"/>
    <property type="match status" value="1"/>
</dbReference>
<dbReference type="EC" id="1.1.1.2" evidence="7"/>
<dbReference type="EMBL" id="FLQY01000124">
    <property type="protein sequence ID" value="SBT07154.1"/>
    <property type="molecule type" value="Genomic_DNA"/>
</dbReference>
<feature type="domain" description="Enoyl reductase (ER)" evidence="9">
    <location>
        <begin position="16"/>
        <end position="336"/>
    </location>
</feature>
<dbReference type="CDD" id="cd05283">
    <property type="entry name" value="CAD1"/>
    <property type="match status" value="1"/>
</dbReference>
<evidence type="ECO:0000256" key="5">
    <source>
        <dbReference type="ARBA" id="ARBA00022857"/>
    </source>
</evidence>
<dbReference type="Proteomes" id="UP000199600">
    <property type="component" value="Unassembled WGS sequence"/>
</dbReference>
<dbReference type="FunFam" id="3.90.180.10:FF:000018">
    <property type="entry name" value="NAD(P)-dependent alcohol dehydrogenase"/>
    <property type="match status" value="1"/>
</dbReference>
<dbReference type="Pfam" id="PF00107">
    <property type="entry name" value="ADH_zinc_N"/>
    <property type="match status" value="1"/>
</dbReference>
<comment type="cofactor">
    <cofactor evidence="1 8">
        <name>Zn(2+)</name>
        <dbReference type="ChEBI" id="CHEBI:29105"/>
    </cofactor>
</comment>
<comment type="similarity">
    <text evidence="2 8">Belongs to the zinc-containing alcohol dehydrogenase family.</text>
</comment>
<proteinExistence type="inferred from homology"/>
<keyword evidence="5" id="KW-0521">NADP</keyword>
<dbReference type="PROSITE" id="PS00059">
    <property type="entry name" value="ADH_ZINC"/>
    <property type="match status" value="1"/>
</dbReference>
<evidence type="ECO:0000256" key="8">
    <source>
        <dbReference type="RuleBase" id="RU361277"/>
    </source>
</evidence>
<dbReference type="InterPro" id="IPR020843">
    <property type="entry name" value="ER"/>
</dbReference>
<gene>
    <name evidence="10" type="primary">yjgB</name>
    <name evidence="10" type="ORF">PROAA_210037</name>
</gene>
<keyword evidence="6" id="KW-0560">Oxidoreductase</keyword>
<dbReference type="GO" id="GO:0008106">
    <property type="term" value="F:alcohol dehydrogenase (NADP+) activity"/>
    <property type="evidence" value="ECO:0007669"/>
    <property type="project" value="UniProtKB-EC"/>
</dbReference>
<sequence>MSTTRTINAYAVLEAGGRFEPFSYEVGELHPDEVEIDVLHCGICHSDLSMVDNEWGMSKYPLVAGHEVIGRISARGSHVLNLEEGTVVGLGWHCGYCGHCHSCKTGDQNLCAEAQSTIVAHHGGFADKVRADASSVIAIPEGIDLESAGPLFCGGITVFNPIVQFDVKPTDKVAVIGIGGLGHIALQFLNAWGCEVTAFTSSESKRHEALAIGAHKTLNSRNQGEIESAAGTFDFIISTVNVKLDWNLYVNTLKPKGRLHFVGATLEPLDLGAFSLITGQRSISGSPVGSPATIESMLEFARLHQVKPLVETYPMSKINDAFDHLKSGNTKYRIVLSNR</sequence>
<dbReference type="InterPro" id="IPR047109">
    <property type="entry name" value="CAD-like"/>
</dbReference>
<dbReference type="Gene3D" id="3.90.180.10">
    <property type="entry name" value="Medium-chain alcohol dehydrogenases, catalytic domain"/>
    <property type="match status" value="1"/>
</dbReference>
<dbReference type="SUPFAM" id="SSF51735">
    <property type="entry name" value="NAD(P)-binding Rossmann-fold domains"/>
    <property type="match status" value="1"/>
</dbReference>
<reference evidence="10 11" key="1">
    <citation type="submission" date="2016-06" db="EMBL/GenBank/DDBJ databases">
        <authorList>
            <person name="Kjaerup R.B."/>
            <person name="Dalgaard T.S."/>
            <person name="Juul-Madsen H.R."/>
        </authorList>
    </citation>
    <scope>NUCLEOTIDE SEQUENCE [LARGE SCALE GENOMIC DNA]</scope>
    <source>
        <strain evidence="10">2</strain>
    </source>
</reference>
<dbReference type="RefSeq" id="WP_186410766.1">
    <property type="nucleotide sequence ID" value="NZ_FLQY01000124.1"/>
</dbReference>
<dbReference type="AlphaFoldDB" id="A0A1A8XPP8"/>
<organism evidence="10 11">
    <name type="scientific">Candidatus Propionivibrio aalborgensis</name>
    <dbReference type="NCBI Taxonomy" id="1860101"/>
    <lineage>
        <taxon>Bacteria</taxon>
        <taxon>Pseudomonadati</taxon>
        <taxon>Pseudomonadota</taxon>
        <taxon>Betaproteobacteria</taxon>
        <taxon>Rhodocyclales</taxon>
        <taxon>Rhodocyclaceae</taxon>
        <taxon>Propionivibrio</taxon>
    </lineage>
</organism>
<dbReference type="FunFam" id="3.40.50.720:FF:000022">
    <property type="entry name" value="Cinnamyl alcohol dehydrogenase"/>
    <property type="match status" value="1"/>
</dbReference>
<protein>
    <recommendedName>
        <fullName evidence="7">alcohol dehydrogenase (NADP(+))</fullName>
        <ecNumber evidence="7">1.1.1.2</ecNumber>
    </recommendedName>
</protein>
<evidence type="ECO:0000256" key="7">
    <source>
        <dbReference type="ARBA" id="ARBA00024074"/>
    </source>
</evidence>
<dbReference type="InterPro" id="IPR036291">
    <property type="entry name" value="NAD(P)-bd_dom_sf"/>
</dbReference>
<dbReference type="Pfam" id="PF08240">
    <property type="entry name" value="ADH_N"/>
    <property type="match status" value="1"/>
</dbReference>
<evidence type="ECO:0000313" key="11">
    <source>
        <dbReference type="Proteomes" id="UP000199600"/>
    </source>
</evidence>
<evidence type="ECO:0000256" key="6">
    <source>
        <dbReference type="ARBA" id="ARBA00023002"/>
    </source>
</evidence>
<dbReference type="InterPro" id="IPR011032">
    <property type="entry name" value="GroES-like_sf"/>
</dbReference>
<evidence type="ECO:0000256" key="2">
    <source>
        <dbReference type="ARBA" id="ARBA00008072"/>
    </source>
</evidence>
<dbReference type="InterPro" id="IPR013149">
    <property type="entry name" value="ADH-like_C"/>
</dbReference>
<dbReference type="Gene3D" id="3.40.50.720">
    <property type="entry name" value="NAD(P)-binding Rossmann-like Domain"/>
    <property type="match status" value="1"/>
</dbReference>
<dbReference type="GO" id="GO:0008270">
    <property type="term" value="F:zinc ion binding"/>
    <property type="evidence" value="ECO:0007669"/>
    <property type="project" value="InterPro"/>
</dbReference>
<dbReference type="InterPro" id="IPR013154">
    <property type="entry name" value="ADH-like_N"/>
</dbReference>
<evidence type="ECO:0000259" key="9">
    <source>
        <dbReference type="SMART" id="SM00829"/>
    </source>
</evidence>
<evidence type="ECO:0000313" key="10">
    <source>
        <dbReference type="EMBL" id="SBT07154.1"/>
    </source>
</evidence>
<keyword evidence="4 8" id="KW-0862">Zinc</keyword>
<evidence type="ECO:0000256" key="1">
    <source>
        <dbReference type="ARBA" id="ARBA00001947"/>
    </source>
</evidence>
<accession>A0A1A8XPP8</accession>
<dbReference type="InterPro" id="IPR002328">
    <property type="entry name" value="ADH_Zn_CS"/>
</dbReference>